<evidence type="ECO:0000256" key="7">
    <source>
        <dbReference type="ARBA" id="ARBA00023027"/>
    </source>
</evidence>
<evidence type="ECO:0000256" key="2">
    <source>
        <dbReference type="ARBA" id="ARBA00009219"/>
    </source>
</evidence>
<keyword evidence="9" id="KW-0472">Membrane</keyword>
<feature type="domain" description="3-beta hydroxysteroid dehydrogenase/isomerase" evidence="17">
    <location>
        <begin position="13"/>
        <end position="293"/>
    </location>
</feature>
<keyword evidence="6" id="KW-0560">Oxidoreductase</keyword>
<evidence type="ECO:0000256" key="3">
    <source>
        <dbReference type="ARBA" id="ARBA00022516"/>
    </source>
</evidence>
<evidence type="ECO:0000256" key="10">
    <source>
        <dbReference type="ARBA" id="ARBA00046995"/>
    </source>
</evidence>
<comment type="subunit">
    <text evidence="10">Heterotetramer of ERG25, ERG26, ERG27 and ERG28. ERG28 acts as a scaffold to tether ERG27 and other 4,4-demethylation-related enzymes, forming a demethylation enzyme complex, in the endoplasmic reticulum.</text>
</comment>
<organism evidence="18 19">
    <name type="scientific">Hyaloscypha hepaticicola</name>
    <dbReference type="NCBI Taxonomy" id="2082293"/>
    <lineage>
        <taxon>Eukaryota</taxon>
        <taxon>Fungi</taxon>
        <taxon>Dikarya</taxon>
        <taxon>Ascomycota</taxon>
        <taxon>Pezizomycotina</taxon>
        <taxon>Leotiomycetes</taxon>
        <taxon>Helotiales</taxon>
        <taxon>Hyaloscyphaceae</taxon>
        <taxon>Hyaloscypha</taxon>
    </lineage>
</organism>
<accession>A0A2J6QKC7</accession>
<evidence type="ECO:0000256" key="6">
    <source>
        <dbReference type="ARBA" id="ARBA00023002"/>
    </source>
</evidence>
<evidence type="ECO:0000256" key="8">
    <source>
        <dbReference type="ARBA" id="ARBA00023098"/>
    </source>
</evidence>
<evidence type="ECO:0000259" key="17">
    <source>
        <dbReference type="Pfam" id="PF01073"/>
    </source>
</evidence>
<gene>
    <name evidence="18" type="ORF">NA56DRAFT_744046</name>
</gene>
<name>A0A2J6QKC7_9HELO</name>
<evidence type="ECO:0000256" key="12">
    <source>
        <dbReference type="ARBA" id="ARBA00067985"/>
    </source>
</evidence>
<dbReference type="Gene3D" id="3.40.50.720">
    <property type="entry name" value="NAD(P)-binding Rossmann-like Domain"/>
    <property type="match status" value="1"/>
</dbReference>
<keyword evidence="19" id="KW-1185">Reference proteome</keyword>
<proteinExistence type="inferred from homology"/>
<dbReference type="OrthoDB" id="10058185at2759"/>
<keyword evidence="4" id="KW-0256">Endoplasmic reticulum</keyword>
<dbReference type="AlphaFoldDB" id="A0A2J6QKC7"/>
<evidence type="ECO:0000256" key="15">
    <source>
        <dbReference type="ARBA" id="ARBA00081452"/>
    </source>
</evidence>
<dbReference type="GO" id="GO:0006696">
    <property type="term" value="P:ergosterol biosynthetic process"/>
    <property type="evidence" value="ECO:0007669"/>
    <property type="project" value="UniProtKB-ARBA"/>
</dbReference>
<dbReference type="GO" id="GO:0000252">
    <property type="term" value="F:3-beta-hydroxysteroid dehydrogenase [NAD(P)+]/C4-decarboxylase activity"/>
    <property type="evidence" value="ECO:0007669"/>
    <property type="project" value="UniProtKB-ARBA"/>
</dbReference>
<dbReference type="InterPro" id="IPR036291">
    <property type="entry name" value="NAD(P)-bd_dom_sf"/>
</dbReference>
<comment type="similarity">
    <text evidence="2">Belongs to the 3-beta-HSD family.</text>
</comment>
<comment type="subcellular location">
    <subcellularLocation>
        <location evidence="1">Endoplasmic reticulum membrane</location>
        <topology evidence="1">Peripheral membrane protein</topology>
    </subcellularLocation>
</comment>
<evidence type="ECO:0000256" key="14">
    <source>
        <dbReference type="ARBA" id="ARBA00081397"/>
    </source>
</evidence>
<protein>
    <recommendedName>
        <fullName evidence="12">Sterol-4-alpha-carboxylate 3-dehydrogenase ERG26, decarboxylating</fullName>
    </recommendedName>
    <alternativeName>
        <fullName evidence="15 16">C-3 Sterol dehydrogenase ERG26</fullName>
    </alternativeName>
    <alternativeName>
        <fullName evidence="13 14">C-4 decarboxylase ERG26</fullName>
    </alternativeName>
    <alternativeName>
        <fullName evidence="11">Sterol-4-alpha-carboxylate 3-dehydrogenase erg26, decarboxylating</fullName>
    </alternativeName>
</protein>
<keyword evidence="5" id="KW-0752">Steroid biosynthesis</keyword>
<dbReference type="Proteomes" id="UP000235672">
    <property type="component" value="Unassembled WGS sequence"/>
</dbReference>
<reference evidence="18 19" key="1">
    <citation type="submission" date="2016-05" db="EMBL/GenBank/DDBJ databases">
        <title>A degradative enzymes factory behind the ericoid mycorrhizal symbiosis.</title>
        <authorList>
            <consortium name="DOE Joint Genome Institute"/>
            <person name="Martino E."/>
            <person name="Morin E."/>
            <person name="Grelet G."/>
            <person name="Kuo A."/>
            <person name="Kohler A."/>
            <person name="Daghino S."/>
            <person name="Barry K."/>
            <person name="Choi C."/>
            <person name="Cichocki N."/>
            <person name="Clum A."/>
            <person name="Copeland A."/>
            <person name="Hainaut M."/>
            <person name="Haridas S."/>
            <person name="Labutti K."/>
            <person name="Lindquist E."/>
            <person name="Lipzen A."/>
            <person name="Khouja H.-R."/>
            <person name="Murat C."/>
            <person name="Ohm R."/>
            <person name="Olson A."/>
            <person name="Spatafora J."/>
            <person name="Veneault-Fourrey C."/>
            <person name="Henrissat B."/>
            <person name="Grigoriev I."/>
            <person name="Martin F."/>
            <person name="Perotto S."/>
        </authorList>
    </citation>
    <scope>NUCLEOTIDE SEQUENCE [LARGE SCALE GENOMIC DNA]</scope>
    <source>
        <strain evidence="18 19">UAMH 7357</strain>
    </source>
</reference>
<dbReference type="InterPro" id="IPR002225">
    <property type="entry name" value="3Beta_OHSteriod_DH/Estase"/>
</dbReference>
<evidence type="ECO:0000256" key="13">
    <source>
        <dbReference type="ARBA" id="ARBA00081267"/>
    </source>
</evidence>
<dbReference type="STRING" id="1745343.A0A2J6QKC7"/>
<evidence type="ECO:0000313" key="19">
    <source>
        <dbReference type="Proteomes" id="UP000235672"/>
    </source>
</evidence>
<dbReference type="Pfam" id="PF01073">
    <property type="entry name" value="3Beta_HSD"/>
    <property type="match status" value="1"/>
</dbReference>
<dbReference type="FunFam" id="3.40.50.720:FF:000346">
    <property type="entry name" value="C-3 sterol dehydrogenase/C-4 decarboxylase"/>
    <property type="match status" value="1"/>
</dbReference>
<keyword evidence="3" id="KW-0444">Lipid biosynthesis</keyword>
<dbReference type="PANTHER" id="PTHR43245:SF51">
    <property type="entry name" value="SHORT CHAIN DEHYDROGENASE_REDUCTASE FAMILY 42E, MEMBER 2"/>
    <property type="match status" value="1"/>
</dbReference>
<dbReference type="EMBL" id="KZ613467">
    <property type="protein sequence ID" value="PMD26722.1"/>
    <property type="molecule type" value="Genomic_DNA"/>
</dbReference>
<keyword evidence="8" id="KW-0443">Lipid metabolism</keyword>
<dbReference type="PANTHER" id="PTHR43245">
    <property type="entry name" value="BIFUNCTIONAL POLYMYXIN RESISTANCE PROTEIN ARNA"/>
    <property type="match status" value="1"/>
</dbReference>
<evidence type="ECO:0000256" key="5">
    <source>
        <dbReference type="ARBA" id="ARBA00022955"/>
    </source>
</evidence>
<dbReference type="SUPFAM" id="SSF51735">
    <property type="entry name" value="NAD(P)-binding Rossmann-fold domains"/>
    <property type="match status" value="1"/>
</dbReference>
<evidence type="ECO:0000256" key="1">
    <source>
        <dbReference type="ARBA" id="ARBA00004406"/>
    </source>
</evidence>
<dbReference type="GO" id="GO:0005789">
    <property type="term" value="C:endoplasmic reticulum membrane"/>
    <property type="evidence" value="ECO:0007669"/>
    <property type="project" value="UniProtKB-SubCell"/>
</dbReference>
<evidence type="ECO:0000256" key="4">
    <source>
        <dbReference type="ARBA" id="ARBA00022824"/>
    </source>
</evidence>
<evidence type="ECO:0000256" key="16">
    <source>
        <dbReference type="ARBA" id="ARBA00082106"/>
    </source>
</evidence>
<evidence type="ECO:0000313" key="18">
    <source>
        <dbReference type="EMBL" id="PMD26722.1"/>
    </source>
</evidence>
<sequence length="380" mass="41898">MAPAQKKTLGKVLVIGGCGFLGHHIVDLLLESYKGKFSVLDLRCTRNRRPDSDGVQYFDGDITSLSSILPIFEKIKPDIVIHTASPAAVGESSQSKTKLRNAMFKKVNVDGTACVIEACQKVNVKALVYTSSASVISDTESDLVNADERWPVVTAQNQKEYYSTTKAVAEGLVLDANRSPAAPSLLTCAIRPAAIFGEGDVQLIPGTLSAYTTNKTGFQLGDNNNLFDFTYVRNIAYAHLLAAYALIATSESPEPIPQEDKVDGEAFIITNDQPVYFWDFARAVWKAAGNQKGTEHVWTIGKDVGLLLATVVEWGTWLIGKDTPFKRRVVRFSCMTRYYDCSKAKRRLGYKPIVSLQEGIQRAVGFWLEEQKREGDKKGQ</sequence>
<evidence type="ECO:0000256" key="9">
    <source>
        <dbReference type="ARBA" id="ARBA00023136"/>
    </source>
</evidence>
<evidence type="ECO:0000256" key="11">
    <source>
        <dbReference type="ARBA" id="ARBA00067470"/>
    </source>
</evidence>
<dbReference type="InterPro" id="IPR050177">
    <property type="entry name" value="Lipid_A_modif_metabolic_enz"/>
</dbReference>
<keyword evidence="7" id="KW-0520">NAD</keyword>